<evidence type="ECO:0000259" key="4">
    <source>
        <dbReference type="Pfam" id="PF00582"/>
    </source>
</evidence>
<keyword evidence="6" id="KW-1185">Reference proteome</keyword>
<dbReference type="PANTHER" id="PTHR46268">
    <property type="entry name" value="STRESS RESPONSE PROTEIN NHAX"/>
    <property type="match status" value="1"/>
</dbReference>
<sequence length="173" mass="18409">MFSRILCATDLGPQWPCMLGYALQLAEQASRKERVVLTILHVLEGDHSDTRVRAILRSVKANPARAVELAASIQAEIECDLPDQCAPGELGNIGNVAVRWGEPTGTILGFAQDVSADMLVLGQRGRRAQLSTGLGSVAASVLSKSRVPVFVMPVPTAPASYAINSHFGNRSMG</sequence>
<dbReference type="Pfam" id="PF00582">
    <property type="entry name" value="Usp"/>
    <property type="match status" value="1"/>
</dbReference>
<gene>
    <name evidence="5" type="ORF">MNKW57_25890</name>
</gene>
<dbReference type="Gene3D" id="3.40.50.620">
    <property type="entry name" value="HUPs"/>
    <property type="match status" value="1"/>
</dbReference>
<feature type="domain" description="UspA" evidence="4">
    <location>
        <begin position="1"/>
        <end position="152"/>
    </location>
</feature>
<protein>
    <recommendedName>
        <fullName evidence="4">UspA domain-containing protein</fullName>
    </recommendedName>
</protein>
<dbReference type="Proteomes" id="UP001224392">
    <property type="component" value="Unassembled WGS sequence"/>
</dbReference>
<evidence type="ECO:0000256" key="2">
    <source>
        <dbReference type="ARBA" id="ARBA00022741"/>
    </source>
</evidence>
<comment type="caution">
    <text evidence="5">The sequence shown here is derived from an EMBL/GenBank/DDBJ whole genome shotgun (WGS) entry which is preliminary data.</text>
</comment>
<name>A0ABQ6M1R8_9GAMM</name>
<dbReference type="EMBL" id="BSYJ01000005">
    <property type="protein sequence ID" value="GMG88268.1"/>
    <property type="molecule type" value="Genomic_DNA"/>
</dbReference>
<evidence type="ECO:0000256" key="1">
    <source>
        <dbReference type="ARBA" id="ARBA00008791"/>
    </source>
</evidence>
<organism evidence="5 6">
    <name type="scientific">Biformimicrobium ophioploci</name>
    <dbReference type="NCBI Taxonomy" id="3036711"/>
    <lineage>
        <taxon>Bacteria</taxon>
        <taxon>Pseudomonadati</taxon>
        <taxon>Pseudomonadota</taxon>
        <taxon>Gammaproteobacteria</taxon>
        <taxon>Cellvibrionales</taxon>
        <taxon>Microbulbiferaceae</taxon>
        <taxon>Biformimicrobium</taxon>
    </lineage>
</organism>
<proteinExistence type="inferred from homology"/>
<reference evidence="5 6" key="1">
    <citation type="submission" date="2023-04" db="EMBL/GenBank/DDBJ databases">
        <title>Marinobulbifer ophiurae gen. nov., sp. Nov., isolate from tissue of brittle star Ophioplocus japonicus.</title>
        <authorList>
            <person name="Kawano K."/>
            <person name="Sawayama S."/>
            <person name="Nakagawa S."/>
        </authorList>
    </citation>
    <scope>NUCLEOTIDE SEQUENCE [LARGE SCALE GENOMIC DNA]</scope>
    <source>
        <strain evidence="5 6">NKW57</strain>
    </source>
</reference>
<keyword evidence="3" id="KW-0067">ATP-binding</keyword>
<accession>A0ABQ6M1R8</accession>
<evidence type="ECO:0000313" key="5">
    <source>
        <dbReference type="EMBL" id="GMG88268.1"/>
    </source>
</evidence>
<evidence type="ECO:0000313" key="6">
    <source>
        <dbReference type="Proteomes" id="UP001224392"/>
    </source>
</evidence>
<dbReference type="SUPFAM" id="SSF52402">
    <property type="entry name" value="Adenine nucleotide alpha hydrolases-like"/>
    <property type="match status" value="1"/>
</dbReference>
<evidence type="ECO:0000256" key="3">
    <source>
        <dbReference type="ARBA" id="ARBA00022840"/>
    </source>
</evidence>
<keyword evidence="2" id="KW-0547">Nucleotide-binding</keyword>
<comment type="similarity">
    <text evidence="1">Belongs to the universal stress protein A family.</text>
</comment>
<dbReference type="RefSeq" id="WP_285764874.1">
    <property type="nucleotide sequence ID" value="NZ_BSYJ01000005.1"/>
</dbReference>
<dbReference type="CDD" id="cd00293">
    <property type="entry name" value="USP-like"/>
    <property type="match status" value="1"/>
</dbReference>
<dbReference type="InterPro" id="IPR006016">
    <property type="entry name" value="UspA"/>
</dbReference>
<dbReference type="InterPro" id="IPR014729">
    <property type="entry name" value="Rossmann-like_a/b/a_fold"/>
</dbReference>
<dbReference type="InterPro" id="IPR006015">
    <property type="entry name" value="Universal_stress_UspA"/>
</dbReference>
<dbReference type="PANTHER" id="PTHR46268:SF27">
    <property type="entry name" value="UNIVERSAL STRESS PROTEIN RV2623"/>
    <property type="match status" value="1"/>
</dbReference>
<dbReference type="PRINTS" id="PR01438">
    <property type="entry name" value="UNVRSLSTRESS"/>
</dbReference>